<dbReference type="SUPFAM" id="SSF54909">
    <property type="entry name" value="Dimeric alpha+beta barrel"/>
    <property type="match status" value="2"/>
</dbReference>
<name>A0ABR2UT15_9PEZI</name>
<dbReference type="Gene3D" id="3.30.70.100">
    <property type="match status" value="2"/>
</dbReference>
<dbReference type="Proteomes" id="UP001408356">
    <property type="component" value="Unassembled WGS sequence"/>
</dbReference>
<dbReference type="InterPro" id="IPR011008">
    <property type="entry name" value="Dimeric_a/b-barrel"/>
</dbReference>
<accession>A0ABR2UT15</accession>
<proteinExistence type="predicted"/>
<evidence type="ECO:0000313" key="1">
    <source>
        <dbReference type="EMBL" id="KAK9417767.1"/>
    </source>
</evidence>
<gene>
    <name evidence="1" type="ORF">SUNI508_01524</name>
</gene>
<sequence length="225" mass="25708">MEPAVTQIHYLTISTEKHLTDLHSVHGKSWAKASDVLESYPGFRRLYWGRSPEDETKVQLHVVRETLAQHKDFLFSAQYSSFKSLLQPLITSSSTPWLVRHAHLRDFTPEPQALAKGAPVTGTAIYVSTSAAWHDGAWPLWTHIVRHVDGCLGCTGGVLEESVDGHKNCYIVYVGWESVAKHDAYHHTEHFARNRVVLSKGNKGWREYGHIRFEGSRDRRERERL</sequence>
<protein>
    <submittedName>
        <fullName evidence="1">ABM domain-containing protein</fullName>
    </submittedName>
</protein>
<dbReference type="EMBL" id="JARVKF010000396">
    <property type="protein sequence ID" value="KAK9417767.1"/>
    <property type="molecule type" value="Genomic_DNA"/>
</dbReference>
<comment type="caution">
    <text evidence="1">The sequence shown here is derived from an EMBL/GenBank/DDBJ whole genome shotgun (WGS) entry which is preliminary data.</text>
</comment>
<evidence type="ECO:0000313" key="2">
    <source>
        <dbReference type="Proteomes" id="UP001408356"/>
    </source>
</evidence>
<keyword evidence="2" id="KW-1185">Reference proteome</keyword>
<organism evidence="1 2">
    <name type="scientific">Seiridium unicorne</name>
    <dbReference type="NCBI Taxonomy" id="138068"/>
    <lineage>
        <taxon>Eukaryota</taxon>
        <taxon>Fungi</taxon>
        <taxon>Dikarya</taxon>
        <taxon>Ascomycota</taxon>
        <taxon>Pezizomycotina</taxon>
        <taxon>Sordariomycetes</taxon>
        <taxon>Xylariomycetidae</taxon>
        <taxon>Amphisphaeriales</taxon>
        <taxon>Sporocadaceae</taxon>
        <taxon>Seiridium</taxon>
    </lineage>
</organism>
<reference evidence="1 2" key="1">
    <citation type="journal article" date="2024" name="J. Plant Pathol.">
        <title>Sequence and assembly of the genome of Seiridium unicorne, isolate CBS 538.82, causal agent of cypress canker disease.</title>
        <authorList>
            <person name="Scali E."/>
            <person name="Rocca G.D."/>
            <person name="Danti R."/>
            <person name="Garbelotto M."/>
            <person name="Barberini S."/>
            <person name="Baroncelli R."/>
            <person name="Emiliani G."/>
        </authorList>
    </citation>
    <scope>NUCLEOTIDE SEQUENCE [LARGE SCALE GENOMIC DNA]</scope>
    <source>
        <strain evidence="1 2">BM-138-508</strain>
    </source>
</reference>